<dbReference type="SUPFAM" id="SSF52743">
    <property type="entry name" value="Subtilisin-like"/>
    <property type="match status" value="1"/>
</dbReference>
<dbReference type="Gene3D" id="3.40.50.200">
    <property type="entry name" value="Peptidase S8/S53 domain"/>
    <property type="match status" value="2"/>
</dbReference>
<dbReference type="AlphaFoldDB" id="A0A835JU18"/>
<dbReference type="Pfam" id="PF00082">
    <property type="entry name" value="Peptidase_S8"/>
    <property type="match status" value="1"/>
</dbReference>
<gene>
    <name evidence="7" type="ORF">SADUNF_Sadunf10G0150500</name>
</gene>
<keyword evidence="3" id="KW-0732">Signal</keyword>
<accession>A0A835JU18</accession>
<dbReference type="OrthoDB" id="835282at2759"/>
<dbReference type="EMBL" id="JADGMS010000010">
    <property type="protein sequence ID" value="KAF9674664.1"/>
    <property type="molecule type" value="Genomic_DNA"/>
</dbReference>
<feature type="domain" description="Subtilisin-like protease fibronectin type-III" evidence="6">
    <location>
        <begin position="215"/>
        <end position="292"/>
    </location>
</feature>
<comment type="similarity">
    <text evidence="2 4">Belongs to the peptidase S8 family.</text>
</comment>
<comment type="caution">
    <text evidence="7">The sequence shown here is derived from an EMBL/GenBank/DDBJ whole genome shotgun (WGS) entry which is preliminary data.</text>
</comment>
<evidence type="ECO:0000313" key="8">
    <source>
        <dbReference type="Proteomes" id="UP000657918"/>
    </source>
</evidence>
<evidence type="ECO:0000256" key="4">
    <source>
        <dbReference type="PROSITE-ProRule" id="PRU01240"/>
    </source>
</evidence>
<evidence type="ECO:0000259" key="5">
    <source>
        <dbReference type="Pfam" id="PF00082"/>
    </source>
</evidence>
<comment type="caution">
    <text evidence="4">Lacks conserved residue(s) required for the propagation of feature annotation.</text>
</comment>
<dbReference type="PANTHER" id="PTHR10795">
    <property type="entry name" value="PROPROTEIN CONVERTASE SUBTILISIN/KEXIN"/>
    <property type="match status" value="1"/>
</dbReference>
<dbReference type="InterPro" id="IPR045051">
    <property type="entry name" value="SBT"/>
</dbReference>
<name>A0A835JU18_9ROSI</name>
<evidence type="ECO:0000256" key="1">
    <source>
        <dbReference type="ARBA" id="ARBA00004613"/>
    </source>
</evidence>
<feature type="domain" description="Peptidase S8/S53" evidence="5">
    <location>
        <begin position="2"/>
        <end position="198"/>
    </location>
</feature>
<protein>
    <submittedName>
        <fullName evidence="7">Uncharacterized protein</fullName>
    </submittedName>
</protein>
<dbReference type="Proteomes" id="UP000657918">
    <property type="component" value="Unassembled WGS sequence"/>
</dbReference>
<proteinExistence type="inferred from homology"/>
<organism evidence="7 8">
    <name type="scientific">Salix dunnii</name>
    <dbReference type="NCBI Taxonomy" id="1413687"/>
    <lineage>
        <taxon>Eukaryota</taxon>
        <taxon>Viridiplantae</taxon>
        <taxon>Streptophyta</taxon>
        <taxon>Embryophyta</taxon>
        <taxon>Tracheophyta</taxon>
        <taxon>Spermatophyta</taxon>
        <taxon>Magnoliopsida</taxon>
        <taxon>eudicotyledons</taxon>
        <taxon>Gunneridae</taxon>
        <taxon>Pentapetalae</taxon>
        <taxon>rosids</taxon>
        <taxon>fabids</taxon>
        <taxon>Malpighiales</taxon>
        <taxon>Salicaceae</taxon>
        <taxon>Saliceae</taxon>
        <taxon>Salix</taxon>
    </lineage>
</organism>
<comment type="subcellular location">
    <subcellularLocation>
        <location evidence="1">Secreted</location>
    </subcellularLocation>
</comment>
<dbReference type="Gene3D" id="3.50.30.30">
    <property type="match status" value="1"/>
</dbReference>
<sequence>MKKGLLASISAGNSGPDPATITNFSPWFLFVAASRIDRKFVIRFKYVACNFPLQASHLGLSDGLDISKYENKARKPTATILKSIQRDDGLVPSVVSFSSRDPSPITSDIIKPLEQTFWQHGPNVTGLRGDRRVVRYNIISGTSMACAHAIGAAAYIKSFHPTWSPDAIKSALMTTAQFGYGSGHINPMKAIGPGLIYDAGEEDYVKFLCGLGYSRKQLRPVTRDDSSCSELQGNCESSNGLKIKVNPKALRFKYVGQMKFFVVTLKAKLGETAISGASSWDDGEHQVRSPVVAHVSLE</sequence>
<dbReference type="GO" id="GO:0006508">
    <property type="term" value="P:proteolysis"/>
    <property type="evidence" value="ECO:0007669"/>
    <property type="project" value="InterPro"/>
</dbReference>
<dbReference type="InterPro" id="IPR036852">
    <property type="entry name" value="Peptidase_S8/S53_dom_sf"/>
</dbReference>
<evidence type="ECO:0000259" key="6">
    <source>
        <dbReference type="Pfam" id="PF17766"/>
    </source>
</evidence>
<dbReference type="GO" id="GO:0005576">
    <property type="term" value="C:extracellular region"/>
    <property type="evidence" value="ECO:0007669"/>
    <property type="project" value="UniProtKB-SubCell"/>
</dbReference>
<evidence type="ECO:0000256" key="3">
    <source>
        <dbReference type="ARBA" id="ARBA00022729"/>
    </source>
</evidence>
<dbReference type="Pfam" id="PF17766">
    <property type="entry name" value="fn3_6"/>
    <property type="match status" value="1"/>
</dbReference>
<dbReference type="InterPro" id="IPR041469">
    <property type="entry name" value="Subtilisin-like_FN3"/>
</dbReference>
<dbReference type="InterPro" id="IPR000209">
    <property type="entry name" value="Peptidase_S8/S53_dom"/>
</dbReference>
<keyword evidence="8" id="KW-1185">Reference proteome</keyword>
<reference evidence="7 8" key="1">
    <citation type="submission" date="2020-10" db="EMBL/GenBank/DDBJ databases">
        <title>Plant Genome Project.</title>
        <authorList>
            <person name="Zhang R.-G."/>
        </authorList>
    </citation>
    <scope>NUCLEOTIDE SEQUENCE [LARGE SCALE GENOMIC DNA]</scope>
    <source>
        <strain evidence="7">FAFU-HL-1</strain>
        <tissue evidence="7">Leaf</tissue>
    </source>
</reference>
<dbReference type="Gene3D" id="2.60.40.2310">
    <property type="match status" value="1"/>
</dbReference>
<dbReference type="GO" id="GO:0004252">
    <property type="term" value="F:serine-type endopeptidase activity"/>
    <property type="evidence" value="ECO:0007669"/>
    <property type="project" value="InterPro"/>
</dbReference>
<evidence type="ECO:0000313" key="7">
    <source>
        <dbReference type="EMBL" id="KAF9674664.1"/>
    </source>
</evidence>
<evidence type="ECO:0000256" key="2">
    <source>
        <dbReference type="ARBA" id="ARBA00011073"/>
    </source>
</evidence>
<dbReference type="PROSITE" id="PS51892">
    <property type="entry name" value="SUBTILASE"/>
    <property type="match status" value="1"/>
</dbReference>